<feature type="chain" id="PRO_5039147899" evidence="1">
    <location>
        <begin position="42"/>
        <end position="93"/>
    </location>
</feature>
<name>A0A9D4F833_DREPO</name>
<keyword evidence="3" id="KW-1185">Reference proteome</keyword>
<sequence length="93" mass="10423">METKRSQATTLAKTMMARMARTFQLCLMLGLLLLIIPNVTSNSRPINRNCCRVKDCRSRGQTCVRFGETNCRCRGNIVVGMQQPRISSGRNTG</sequence>
<dbReference type="Proteomes" id="UP000828390">
    <property type="component" value="Unassembled WGS sequence"/>
</dbReference>
<dbReference type="AlphaFoldDB" id="A0A9D4F833"/>
<keyword evidence="1" id="KW-0732">Signal</keyword>
<comment type="caution">
    <text evidence="2">The sequence shown here is derived from an EMBL/GenBank/DDBJ whole genome shotgun (WGS) entry which is preliminary data.</text>
</comment>
<evidence type="ECO:0000313" key="3">
    <source>
        <dbReference type="Proteomes" id="UP000828390"/>
    </source>
</evidence>
<protein>
    <submittedName>
        <fullName evidence="2">Uncharacterized protein</fullName>
    </submittedName>
</protein>
<reference evidence="2" key="1">
    <citation type="journal article" date="2019" name="bioRxiv">
        <title>The Genome of the Zebra Mussel, Dreissena polymorpha: A Resource for Invasive Species Research.</title>
        <authorList>
            <person name="McCartney M.A."/>
            <person name="Auch B."/>
            <person name="Kono T."/>
            <person name="Mallez S."/>
            <person name="Zhang Y."/>
            <person name="Obille A."/>
            <person name="Becker A."/>
            <person name="Abrahante J.E."/>
            <person name="Garbe J."/>
            <person name="Badalamenti J.P."/>
            <person name="Herman A."/>
            <person name="Mangelson H."/>
            <person name="Liachko I."/>
            <person name="Sullivan S."/>
            <person name="Sone E.D."/>
            <person name="Koren S."/>
            <person name="Silverstein K.A.T."/>
            <person name="Beckman K.B."/>
            <person name="Gohl D.M."/>
        </authorList>
    </citation>
    <scope>NUCLEOTIDE SEQUENCE</scope>
    <source>
        <strain evidence="2">Duluth1</strain>
        <tissue evidence="2">Whole animal</tissue>
    </source>
</reference>
<evidence type="ECO:0000256" key="1">
    <source>
        <dbReference type="SAM" id="SignalP"/>
    </source>
</evidence>
<accession>A0A9D4F833</accession>
<gene>
    <name evidence="2" type="ORF">DPMN_146962</name>
</gene>
<dbReference type="EMBL" id="JAIWYP010000007">
    <property type="protein sequence ID" value="KAH3793452.1"/>
    <property type="molecule type" value="Genomic_DNA"/>
</dbReference>
<feature type="signal peptide" evidence="1">
    <location>
        <begin position="1"/>
        <end position="41"/>
    </location>
</feature>
<organism evidence="2 3">
    <name type="scientific">Dreissena polymorpha</name>
    <name type="common">Zebra mussel</name>
    <name type="synonym">Mytilus polymorpha</name>
    <dbReference type="NCBI Taxonomy" id="45954"/>
    <lineage>
        <taxon>Eukaryota</taxon>
        <taxon>Metazoa</taxon>
        <taxon>Spiralia</taxon>
        <taxon>Lophotrochozoa</taxon>
        <taxon>Mollusca</taxon>
        <taxon>Bivalvia</taxon>
        <taxon>Autobranchia</taxon>
        <taxon>Heteroconchia</taxon>
        <taxon>Euheterodonta</taxon>
        <taxon>Imparidentia</taxon>
        <taxon>Neoheterodontei</taxon>
        <taxon>Myida</taxon>
        <taxon>Dreissenoidea</taxon>
        <taxon>Dreissenidae</taxon>
        <taxon>Dreissena</taxon>
    </lineage>
</organism>
<evidence type="ECO:0000313" key="2">
    <source>
        <dbReference type="EMBL" id="KAH3793452.1"/>
    </source>
</evidence>
<reference evidence="2" key="2">
    <citation type="submission" date="2020-11" db="EMBL/GenBank/DDBJ databases">
        <authorList>
            <person name="McCartney M.A."/>
            <person name="Auch B."/>
            <person name="Kono T."/>
            <person name="Mallez S."/>
            <person name="Becker A."/>
            <person name="Gohl D.M."/>
            <person name="Silverstein K.A.T."/>
            <person name="Koren S."/>
            <person name="Bechman K.B."/>
            <person name="Herman A."/>
            <person name="Abrahante J.E."/>
            <person name="Garbe J."/>
        </authorList>
    </citation>
    <scope>NUCLEOTIDE SEQUENCE</scope>
    <source>
        <strain evidence="2">Duluth1</strain>
        <tissue evidence="2">Whole animal</tissue>
    </source>
</reference>
<proteinExistence type="predicted"/>